<dbReference type="Proteomes" id="UP000030766">
    <property type="component" value="Unassembled WGS sequence"/>
</dbReference>
<dbReference type="VEuPathDB" id="FungiDB:FOZG_17152"/>
<proteinExistence type="predicted"/>
<organism evidence="1">
    <name type="scientific">Fusarium oxysporum Fo47</name>
    <dbReference type="NCBI Taxonomy" id="660027"/>
    <lineage>
        <taxon>Eukaryota</taxon>
        <taxon>Fungi</taxon>
        <taxon>Dikarya</taxon>
        <taxon>Ascomycota</taxon>
        <taxon>Pezizomycotina</taxon>
        <taxon>Sordariomycetes</taxon>
        <taxon>Hypocreomycetidae</taxon>
        <taxon>Hypocreales</taxon>
        <taxon>Nectriaceae</taxon>
        <taxon>Fusarium</taxon>
        <taxon>Fusarium oxysporum species complex</taxon>
    </lineage>
</organism>
<name>W9JBR0_FUSOX</name>
<accession>W9JBR0</accession>
<reference evidence="1" key="1">
    <citation type="submission" date="2011-06" db="EMBL/GenBank/DDBJ databases">
        <title>The Genome Sequence of Fusarium oxysporum Fo47.</title>
        <authorList>
            <consortium name="The Broad Institute Genome Sequencing Platform"/>
            <person name="Ma L.-J."/>
            <person name="Gale L.R."/>
            <person name="Schwartz D.C."/>
            <person name="Zhou S."/>
            <person name="Corby-Kistler H."/>
            <person name="Young S.K."/>
            <person name="Zeng Q."/>
            <person name="Gargeya S."/>
            <person name="Fitzgerald M."/>
            <person name="Haas B."/>
            <person name="Abouelleil A."/>
            <person name="Alvarado L."/>
            <person name="Arachchi H.M."/>
            <person name="Berlin A."/>
            <person name="Brown A."/>
            <person name="Chapman S.B."/>
            <person name="Chen Z."/>
            <person name="Dunbar C."/>
            <person name="Freedman E."/>
            <person name="Gearin G."/>
            <person name="Gellesch M."/>
            <person name="Goldberg J."/>
            <person name="Griggs A."/>
            <person name="Gujja S."/>
            <person name="Heiman D."/>
            <person name="Howarth C."/>
            <person name="Larson L."/>
            <person name="Lui A."/>
            <person name="MacDonald P.J.P."/>
            <person name="Mehta T."/>
            <person name="Montmayeur A."/>
            <person name="Murphy C."/>
            <person name="Neiman D."/>
            <person name="Pearson M."/>
            <person name="Priest M."/>
            <person name="Roberts A."/>
            <person name="Saif S."/>
            <person name="Shea T."/>
            <person name="Shenoy N."/>
            <person name="Sisk P."/>
            <person name="Stolte C."/>
            <person name="Sykes S."/>
            <person name="Wortman J."/>
            <person name="Nusbaum C."/>
            <person name="Birren B."/>
        </authorList>
    </citation>
    <scope>NUCLEOTIDE SEQUENCE [LARGE SCALE GENOMIC DNA]</scope>
    <source>
        <strain evidence="1">Fo47</strain>
    </source>
</reference>
<reference evidence="1" key="2">
    <citation type="submission" date="2012-06" db="EMBL/GenBank/DDBJ databases">
        <title>Annotation of the Genome Sequence of Fusarium oxysporum Fo47.</title>
        <authorList>
            <consortium name="The Broad Institute Genomics Platform"/>
            <person name="Ma L.-J."/>
            <person name="Corby-Kistler H."/>
            <person name="Broz K."/>
            <person name="Gale L.R."/>
            <person name="Jonkers W."/>
            <person name="O'Donnell K."/>
            <person name="Ploetz R."/>
            <person name="Steinberg C."/>
            <person name="Schwartz D.C."/>
            <person name="VanEtten H."/>
            <person name="Zhou S."/>
            <person name="Young S.K."/>
            <person name="Zeng Q."/>
            <person name="Gargeya S."/>
            <person name="Fitzgerald M."/>
            <person name="Abouelleil A."/>
            <person name="Alvarado L."/>
            <person name="Chapman S.B."/>
            <person name="Gainer-Dewar J."/>
            <person name="Goldberg J."/>
            <person name="Griggs A."/>
            <person name="Gujja S."/>
            <person name="Hansen M."/>
            <person name="Howarth C."/>
            <person name="Imamovic A."/>
            <person name="Ireland A."/>
            <person name="Larimer J."/>
            <person name="McCowan C."/>
            <person name="Murphy C."/>
            <person name="Pearson M."/>
            <person name="Poon T.W."/>
            <person name="Priest M."/>
            <person name="Roberts A."/>
            <person name="Saif S."/>
            <person name="Shea T."/>
            <person name="Sykes S."/>
            <person name="Wortman J."/>
            <person name="Nusbaum C."/>
            <person name="Birren B."/>
        </authorList>
    </citation>
    <scope>NUCLEOTIDE SEQUENCE</scope>
    <source>
        <strain evidence="1">Fo47</strain>
    </source>
</reference>
<dbReference type="HOGENOM" id="CLU_3299405_0_0_1"/>
<dbReference type="AlphaFoldDB" id="W9JBR0"/>
<protein>
    <submittedName>
        <fullName evidence="1">Uncharacterized protein</fullName>
    </submittedName>
</protein>
<dbReference type="EMBL" id="JH717914">
    <property type="protein sequence ID" value="EWZ29286.1"/>
    <property type="molecule type" value="Genomic_DNA"/>
</dbReference>
<sequence>MIFMISPSEKSLTESSNFFLQSITDSKPRDADTTAKVQKV</sequence>
<gene>
    <name evidence="1" type="ORF">FOZG_17152</name>
</gene>
<evidence type="ECO:0000313" key="1">
    <source>
        <dbReference type="EMBL" id="EWZ29286.1"/>
    </source>
</evidence>